<dbReference type="InParanoid" id="F6TD74"/>
<reference evidence="3" key="2">
    <citation type="journal article" date="2008" name="Genome Biol.">
        <title>Improved genome assembly and evidence-based global gene model set for the chordate Ciona intestinalis: new insight into intron and operon populations.</title>
        <authorList>
            <person name="Satou Y."/>
            <person name="Mineta K."/>
            <person name="Ogasawara M."/>
            <person name="Sasakura Y."/>
            <person name="Shoguchi E."/>
            <person name="Ueno K."/>
            <person name="Yamada L."/>
            <person name="Matsumoto J."/>
            <person name="Wasserscheid J."/>
            <person name="Dewar K."/>
            <person name="Wiley G.B."/>
            <person name="Macmil S.L."/>
            <person name="Roe B.A."/>
            <person name="Zeller R.W."/>
            <person name="Hastings K.E."/>
            <person name="Lemaire P."/>
            <person name="Lindquist E."/>
            <person name="Endo T."/>
            <person name="Hotta K."/>
            <person name="Inaba K."/>
        </authorList>
    </citation>
    <scope>NUCLEOTIDE SEQUENCE [LARGE SCALE GENOMIC DNA]</scope>
    <source>
        <strain evidence="3">wild type</strain>
    </source>
</reference>
<sequence>MASLGVCPPSTNWCSPLAIGYSADVVPWMTSHSQNYANPCAGSSLSKIHTFTRQLRVVVLGLREKLDEVNEEIKSLSKIKEGMARSLDQLNFELSTNKSEVTIKRPRFIKNRSRDAKVDLWERGSDTVRMNRRQIQVALSNLRKQYTNVKEQLQELSRIRNQILVTTGERTRVLDLFPDVIAASTRHKHDKQYEERTRSHQVMFQYASNKPGLNGSRTSAPSNGRQKTPKIGSKLKPAKSEMDASLNSKMRTNTRAKSAGPIKHKEPTKQAWTENSTDKCMCDFATSGMPPAMTTECHRAMTSVNEVRKTSRALRRRILQVVEESFLVEPMAAPPSEPHHHGRYYGVACGGRSPHKRAMFIH</sequence>
<dbReference type="Proteomes" id="UP000008144">
    <property type="component" value="Chromosome 12"/>
</dbReference>
<dbReference type="InterPro" id="IPR038949">
    <property type="entry name" value="TEKTL1"/>
</dbReference>
<dbReference type="STRING" id="7719.ENSCINP00000025648"/>
<feature type="compositionally biased region" description="Polar residues" evidence="2">
    <location>
        <begin position="215"/>
        <end position="226"/>
    </location>
</feature>
<feature type="coiled-coil region" evidence="1">
    <location>
        <begin position="132"/>
        <end position="159"/>
    </location>
</feature>
<dbReference type="PANTHER" id="PTHR35081">
    <property type="entry name" value="COILED-COIL DOMAIN-CONTAINING PROTEIN 105"/>
    <property type="match status" value="1"/>
</dbReference>
<evidence type="ECO:0000313" key="4">
    <source>
        <dbReference type="Proteomes" id="UP000008144"/>
    </source>
</evidence>
<evidence type="ECO:0000313" key="3">
    <source>
        <dbReference type="Ensembl" id="ENSCINP00000025648.2"/>
    </source>
</evidence>
<protein>
    <submittedName>
        <fullName evidence="3">Uncharacterized protein</fullName>
    </submittedName>
</protein>
<dbReference type="AlphaFoldDB" id="F6TD74"/>
<accession>A0A1W2WDR9</accession>
<keyword evidence="4" id="KW-1185">Reference proteome</keyword>
<proteinExistence type="predicted"/>
<dbReference type="GeneTree" id="ENSGT00390000001292"/>
<dbReference type="EMBL" id="EAAA01001026">
    <property type="status" value="NOT_ANNOTATED_CDS"/>
    <property type="molecule type" value="Genomic_DNA"/>
</dbReference>
<dbReference type="PANTHER" id="PTHR35081:SF1">
    <property type="entry name" value="COILED-COIL DOMAIN-CONTAINING PROTEIN 105"/>
    <property type="match status" value="1"/>
</dbReference>
<dbReference type="Ensembl" id="ENSCINT00000025894.2">
    <property type="protein sequence ID" value="ENSCINP00000025648.2"/>
    <property type="gene ID" value="ENSCING00000014102.2"/>
</dbReference>
<dbReference type="OMA" id="ANPCAGS"/>
<evidence type="ECO:0000256" key="1">
    <source>
        <dbReference type="SAM" id="Coils"/>
    </source>
</evidence>
<reference evidence="4" key="1">
    <citation type="journal article" date="2002" name="Science">
        <title>The draft genome of Ciona intestinalis: insights into chordate and vertebrate origins.</title>
        <authorList>
            <person name="Dehal P."/>
            <person name="Satou Y."/>
            <person name="Campbell R.K."/>
            <person name="Chapman J."/>
            <person name="Degnan B."/>
            <person name="De Tomaso A."/>
            <person name="Davidson B."/>
            <person name="Di Gregorio A."/>
            <person name="Gelpke M."/>
            <person name="Goodstein D.M."/>
            <person name="Harafuji N."/>
            <person name="Hastings K.E."/>
            <person name="Ho I."/>
            <person name="Hotta K."/>
            <person name="Huang W."/>
            <person name="Kawashima T."/>
            <person name="Lemaire P."/>
            <person name="Martinez D."/>
            <person name="Meinertzhagen I.A."/>
            <person name="Necula S."/>
            <person name="Nonaka M."/>
            <person name="Putnam N."/>
            <person name="Rash S."/>
            <person name="Saiga H."/>
            <person name="Satake M."/>
            <person name="Terry A."/>
            <person name="Yamada L."/>
            <person name="Wang H.G."/>
            <person name="Awazu S."/>
            <person name="Azumi K."/>
            <person name="Boore J."/>
            <person name="Branno M."/>
            <person name="Chin-Bow S."/>
            <person name="DeSantis R."/>
            <person name="Doyle S."/>
            <person name="Francino P."/>
            <person name="Keys D.N."/>
            <person name="Haga S."/>
            <person name="Hayashi H."/>
            <person name="Hino K."/>
            <person name="Imai K.S."/>
            <person name="Inaba K."/>
            <person name="Kano S."/>
            <person name="Kobayashi K."/>
            <person name="Kobayashi M."/>
            <person name="Lee B.I."/>
            <person name="Makabe K.W."/>
            <person name="Manohar C."/>
            <person name="Matassi G."/>
            <person name="Medina M."/>
            <person name="Mochizuki Y."/>
            <person name="Mount S."/>
            <person name="Morishita T."/>
            <person name="Miura S."/>
            <person name="Nakayama A."/>
            <person name="Nishizaka S."/>
            <person name="Nomoto H."/>
            <person name="Ohta F."/>
            <person name="Oishi K."/>
            <person name="Rigoutsos I."/>
            <person name="Sano M."/>
            <person name="Sasaki A."/>
            <person name="Sasakura Y."/>
            <person name="Shoguchi E."/>
            <person name="Shin-i T."/>
            <person name="Spagnuolo A."/>
            <person name="Stainier D."/>
            <person name="Suzuki M.M."/>
            <person name="Tassy O."/>
            <person name="Takatori N."/>
            <person name="Tokuoka M."/>
            <person name="Yagi K."/>
            <person name="Yoshizaki F."/>
            <person name="Wada S."/>
            <person name="Zhang C."/>
            <person name="Hyatt P.D."/>
            <person name="Larimer F."/>
            <person name="Detter C."/>
            <person name="Doggett N."/>
            <person name="Glavina T."/>
            <person name="Hawkins T."/>
            <person name="Richardson P."/>
            <person name="Lucas S."/>
            <person name="Kohara Y."/>
            <person name="Levine M."/>
            <person name="Satoh N."/>
            <person name="Rokhsar D.S."/>
        </authorList>
    </citation>
    <scope>NUCLEOTIDE SEQUENCE [LARGE SCALE GENOMIC DNA]</scope>
</reference>
<feature type="region of interest" description="Disordered" evidence="2">
    <location>
        <begin position="207"/>
        <end position="272"/>
    </location>
</feature>
<name>F6TD74_CIOIN</name>
<reference evidence="3" key="4">
    <citation type="submission" date="2025-09" db="UniProtKB">
        <authorList>
            <consortium name="Ensembl"/>
        </authorList>
    </citation>
    <scope>IDENTIFICATION</scope>
</reference>
<organism evidence="3 4">
    <name type="scientific">Ciona intestinalis</name>
    <name type="common">Transparent sea squirt</name>
    <name type="synonym">Ascidia intestinalis</name>
    <dbReference type="NCBI Taxonomy" id="7719"/>
    <lineage>
        <taxon>Eukaryota</taxon>
        <taxon>Metazoa</taxon>
        <taxon>Chordata</taxon>
        <taxon>Tunicata</taxon>
        <taxon>Ascidiacea</taxon>
        <taxon>Phlebobranchia</taxon>
        <taxon>Cionidae</taxon>
        <taxon>Ciona</taxon>
    </lineage>
</organism>
<evidence type="ECO:0000256" key="2">
    <source>
        <dbReference type="SAM" id="MobiDB-lite"/>
    </source>
</evidence>
<dbReference type="HOGENOM" id="CLU_773746_0_0_1"/>
<reference evidence="3" key="3">
    <citation type="submission" date="2025-08" db="UniProtKB">
        <authorList>
            <consortium name="Ensembl"/>
        </authorList>
    </citation>
    <scope>IDENTIFICATION</scope>
</reference>
<accession>F6TD74</accession>
<keyword evidence="1" id="KW-0175">Coiled coil</keyword>
<feature type="compositionally biased region" description="Polar residues" evidence="2">
    <location>
        <begin position="245"/>
        <end position="256"/>
    </location>
</feature>